<dbReference type="AlphaFoldDB" id="A0A0E4CWI1"/>
<evidence type="ECO:0000259" key="1">
    <source>
        <dbReference type="PROSITE" id="PS51186"/>
    </source>
</evidence>
<dbReference type="KEGG" id="pri:PRIO_2911"/>
<name>A0A0E4CWI1_9BACL</name>
<protein>
    <submittedName>
        <fullName evidence="2">Acetyltransferase, GNAT family protein</fullName>
    </submittedName>
</protein>
<accession>A0A0E4CWI1</accession>
<evidence type="ECO:0000313" key="3">
    <source>
        <dbReference type="Proteomes" id="UP000033163"/>
    </source>
</evidence>
<dbReference type="HOGENOM" id="CLU_113231_3_1_9"/>
<proteinExistence type="predicted"/>
<reference evidence="3" key="1">
    <citation type="submission" date="2015-03" db="EMBL/GenBank/DDBJ databases">
        <authorList>
            <person name="Wibberg D."/>
        </authorList>
    </citation>
    <scope>NUCLEOTIDE SEQUENCE [LARGE SCALE GENOMIC DNA]</scope>
</reference>
<dbReference type="SUPFAM" id="SSF55729">
    <property type="entry name" value="Acyl-CoA N-acyltransferases (Nat)"/>
    <property type="match status" value="1"/>
</dbReference>
<dbReference type="RefSeq" id="WP_046503084.1">
    <property type="nucleotide sequence ID" value="NZ_LN831776.1"/>
</dbReference>
<dbReference type="InterPro" id="IPR016181">
    <property type="entry name" value="Acyl_CoA_acyltransferase"/>
</dbReference>
<sequence length="175" mass="20225">MGRRLELIKPSVDLENEYLSFYKEWLDSGEEMYPWVIEKDPTNFNAMVQFLIDNENGINLPEGWVPDSTYWLINENRKIIGVVNIRHQLSEYLLYRGGHIGYGIRTSERLQGYATQLLALSLQKAKELGISKVLLICDERNKGSFHTIIKNGGIPDSDFIEEDGTVLKRFWIVTN</sequence>
<dbReference type="InterPro" id="IPR000182">
    <property type="entry name" value="GNAT_dom"/>
</dbReference>
<feature type="domain" description="N-acetyltransferase" evidence="1">
    <location>
        <begin position="19"/>
        <end position="172"/>
    </location>
</feature>
<dbReference type="EMBL" id="LN831776">
    <property type="protein sequence ID" value="CQR55314.1"/>
    <property type="molecule type" value="Genomic_DNA"/>
</dbReference>
<dbReference type="CDD" id="cd04301">
    <property type="entry name" value="NAT_SF"/>
    <property type="match status" value="1"/>
</dbReference>
<dbReference type="PROSITE" id="PS51186">
    <property type="entry name" value="GNAT"/>
    <property type="match status" value="1"/>
</dbReference>
<keyword evidence="2" id="KW-0808">Transferase</keyword>
<dbReference type="PATRIC" id="fig|1073571.4.peg.3104"/>
<gene>
    <name evidence="2" type="ORF">PRIO_2911</name>
</gene>
<dbReference type="Gene3D" id="3.40.630.30">
    <property type="match status" value="1"/>
</dbReference>
<evidence type="ECO:0000313" key="2">
    <source>
        <dbReference type="EMBL" id="CQR55314.1"/>
    </source>
</evidence>
<dbReference type="Proteomes" id="UP000033163">
    <property type="component" value="Chromosome I"/>
</dbReference>
<dbReference type="PANTHER" id="PTHR39173">
    <property type="entry name" value="ACETYLTRANSFERASE"/>
    <property type="match status" value="1"/>
</dbReference>
<dbReference type="PANTHER" id="PTHR39173:SF1">
    <property type="entry name" value="ACETYLTRANSFERASE"/>
    <property type="match status" value="1"/>
</dbReference>
<dbReference type="GO" id="GO:0016747">
    <property type="term" value="F:acyltransferase activity, transferring groups other than amino-acyl groups"/>
    <property type="evidence" value="ECO:0007669"/>
    <property type="project" value="InterPro"/>
</dbReference>
<dbReference type="Pfam" id="PF13302">
    <property type="entry name" value="Acetyltransf_3"/>
    <property type="match status" value="1"/>
</dbReference>
<organism evidence="2 3">
    <name type="scientific">Paenibacillus riograndensis SBR5</name>
    <dbReference type="NCBI Taxonomy" id="1073571"/>
    <lineage>
        <taxon>Bacteria</taxon>
        <taxon>Bacillati</taxon>
        <taxon>Bacillota</taxon>
        <taxon>Bacilli</taxon>
        <taxon>Bacillales</taxon>
        <taxon>Paenibacillaceae</taxon>
        <taxon>Paenibacillus</taxon>
        <taxon>Paenibacillus sonchi group</taxon>
    </lineage>
</organism>